<keyword evidence="9" id="KW-1185">Reference proteome</keyword>
<accession>A0A135I2I5</accession>
<keyword evidence="5 6" id="KW-0819">tRNA processing</keyword>
<keyword evidence="4 6" id="KW-0949">S-adenosyl-L-methionine</keyword>
<keyword evidence="3 6" id="KW-0808">Transferase</keyword>
<comment type="subcellular location">
    <subcellularLocation>
        <location evidence="6">Cytoplasm</location>
    </subcellularLocation>
</comment>
<evidence type="ECO:0000256" key="4">
    <source>
        <dbReference type="ARBA" id="ARBA00022691"/>
    </source>
</evidence>
<dbReference type="InterPro" id="IPR002052">
    <property type="entry name" value="DNA_methylase_N6_adenine_CS"/>
</dbReference>
<dbReference type="Gene3D" id="3.40.50.150">
    <property type="entry name" value="Vaccinia Virus protein VP39"/>
    <property type="match status" value="1"/>
</dbReference>
<dbReference type="PANTHER" id="PTHR47739">
    <property type="entry name" value="TRNA1(VAL) (ADENINE(37)-N6)-METHYLTRANSFERASE"/>
    <property type="match status" value="1"/>
</dbReference>
<dbReference type="HAMAP" id="MF_01872">
    <property type="entry name" value="tRNA_methyltr_YfiC"/>
    <property type="match status" value="1"/>
</dbReference>
<dbReference type="GO" id="GO:0003676">
    <property type="term" value="F:nucleic acid binding"/>
    <property type="evidence" value="ECO:0007669"/>
    <property type="project" value="InterPro"/>
</dbReference>
<dbReference type="GO" id="GO:0005737">
    <property type="term" value="C:cytoplasm"/>
    <property type="evidence" value="ECO:0007669"/>
    <property type="project" value="UniProtKB-SubCell"/>
</dbReference>
<dbReference type="GO" id="GO:0008033">
    <property type="term" value="P:tRNA processing"/>
    <property type="evidence" value="ECO:0007669"/>
    <property type="project" value="UniProtKB-UniRule"/>
</dbReference>
<keyword evidence="2 6" id="KW-0489">Methyltransferase</keyword>
<evidence type="ECO:0000256" key="1">
    <source>
        <dbReference type="ARBA" id="ARBA00022490"/>
    </source>
</evidence>
<evidence type="ECO:0000259" key="7">
    <source>
        <dbReference type="Pfam" id="PF05175"/>
    </source>
</evidence>
<name>A0A135I2I5_9GAMM</name>
<dbReference type="PANTHER" id="PTHR47739:SF1">
    <property type="entry name" value="TRNA1(VAL) (ADENINE(37)-N6)-METHYLTRANSFERASE"/>
    <property type="match status" value="1"/>
</dbReference>
<protein>
    <recommendedName>
        <fullName evidence="6">tRNA1(Val) (adenine(37)-N6)-methyltransferase</fullName>
        <ecNumber evidence="6">2.1.1.223</ecNumber>
    </recommendedName>
    <alternativeName>
        <fullName evidence="6">tRNA m6A37 methyltransferase</fullName>
    </alternativeName>
</protein>
<dbReference type="RefSeq" id="WP_067420135.1">
    <property type="nucleotide sequence ID" value="NZ_LNTY01000062.1"/>
</dbReference>
<comment type="function">
    <text evidence="6">Specifically methylates the adenine in position 37 of tRNA(1)(Val) (anticodon cmo5UAC).</text>
</comment>
<evidence type="ECO:0000313" key="8">
    <source>
        <dbReference type="EMBL" id="KXF79647.1"/>
    </source>
</evidence>
<evidence type="ECO:0000313" key="9">
    <source>
        <dbReference type="Proteomes" id="UP000070529"/>
    </source>
</evidence>
<dbReference type="EC" id="2.1.1.223" evidence="6"/>
<gene>
    <name evidence="8" type="ORF">ATN88_15325</name>
</gene>
<comment type="similarity">
    <text evidence="6">Belongs to the methyltransferase superfamily. tRNA (adenine-N(6)-)-methyltransferase family.</text>
</comment>
<dbReference type="CDD" id="cd02440">
    <property type="entry name" value="AdoMet_MTases"/>
    <property type="match status" value="1"/>
</dbReference>
<dbReference type="STRING" id="294935.ATN88_15325"/>
<evidence type="ECO:0000256" key="2">
    <source>
        <dbReference type="ARBA" id="ARBA00022603"/>
    </source>
</evidence>
<dbReference type="SUPFAM" id="SSF53335">
    <property type="entry name" value="S-adenosyl-L-methionine-dependent methyltransferases"/>
    <property type="match status" value="1"/>
</dbReference>
<dbReference type="InterPro" id="IPR029063">
    <property type="entry name" value="SAM-dependent_MTases_sf"/>
</dbReference>
<evidence type="ECO:0000256" key="3">
    <source>
        <dbReference type="ARBA" id="ARBA00022679"/>
    </source>
</evidence>
<reference evidence="8 9" key="1">
    <citation type="submission" date="2015-11" db="EMBL/GenBank/DDBJ databases">
        <title>Genomic Taxonomy of the Vibrionaceae.</title>
        <authorList>
            <person name="Gomez-Gil B."/>
            <person name="Enciso-Ibarra J."/>
        </authorList>
    </citation>
    <scope>NUCLEOTIDE SEQUENCE [LARGE SCALE GENOMIC DNA]</scope>
    <source>
        <strain evidence="8 9">CAIM 912</strain>
    </source>
</reference>
<feature type="domain" description="Methyltransferase small" evidence="7">
    <location>
        <begin position="36"/>
        <end position="120"/>
    </location>
</feature>
<evidence type="ECO:0000256" key="5">
    <source>
        <dbReference type="ARBA" id="ARBA00022694"/>
    </source>
</evidence>
<proteinExistence type="inferred from homology"/>
<organism evidence="8 9">
    <name type="scientific">Enterovibrio coralii</name>
    <dbReference type="NCBI Taxonomy" id="294935"/>
    <lineage>
        <taxon>Bacteria</taxon>
        <taxon>Pseudomonadati</taxon>
        <taxon>Pseudomonadota</taxon>
        <taxon>Gammaproteobacteria</taxon>
        <taxon>Vibrionales</taxon>
        <taxon>Vibrionaceae</taxon>
        <taxon>Enterovibrio</taxon>
    </lineage>
</organism>
<dbReference type="GO" id="GO:0016430">
    <property type="term" value="F:tRNA (adenine-N6)-methyltransferase activity"/>
    <property type="evidence" value="ECO:0007669"/>
    <property type="project" value="UniProtKB-UniRule"/>
</dbReference>
<dbReference type="Pfam" id="PF05175">
    <property type="entry name" value="MTS"/>
    <property type="match status" value="1"/>
</dbReference>
<sequence length="234" mass="25927">MNKRFQFKQFAIDDKGCGMPVSTDGVLLGAWAQAAENAAILDIGTGTGLLALMMAQRFPSSRITALDIDEHAAKTATFNAEQSAWSARIDVLVQDVTRWENNEQFDVIICNPPYFNSGLQADDARRATARHTDTLSHDMLLKVIASRLSRNGIAYLILPSYEADQLVANSPKHQLHCHKALEVKTTPTKPVNRKLLALSATPTDKTLTETLIIQSDNAYTDEFVALTKEFYLKM</sequence>
<dbReference type="InterPro" id="IPR007848">
    <property type="entry name" value="Small_mtfrase_dom"/>
</dbReference>
<keyword evidence="1 6" id="KW-0963">Cytoplasm</keyword>
<evidence type="ECO:0000256" key="6">
    <source>
        <dbReference type="HAMAP-Rule" id="MF_01872"/>
    </source>
</evidence>
<dbReference type="Proteomes" id="UP000070529">
    <property type="component" value="Unassembled WGS sequence"/>
</dbReference>
<dbReference type="PROSITE" id="PS00092">
    <property type="entry name" value="N6_MTASE"/>
    <property type="match status" value="1"/>
</dbReference>
<dbReference type="GO" id="GO:0032259">
    <property type="term" value="P:methylation"/>
    <property type="evidence" value="ECO:0007669"/>
    <property type="project" value="UniProtKB-KW"/>
</dbReference>
<dbReference type="OrthoDB" id="5383291at2"/>
<dbReference type="AlphaFoldDB" id="A0A135I2I5"/>
<comment type="catalytic activity">
    <reaction evidence="6">
        <text>adenosine(37) in tRNA1(Val) + S-adenosyl-L-methionine = N(6)-methyladenosine(37) in tRNA1(Val) + S-adenosyl-L-homocysteine + H(+)</text>
        <dbReference type="Rhea" id="RHEA:43160"/>
        <dbReference type="Rhea" id="RHEA-COMP:10369"/>
        <dbReference type="Rhea" id="RHEA-COMP:10370"/>
        <dbReference type="ChEBI" id="CHEBI:15378"/>
        <dbReference type="ChEBI" id="CHEBI:57856"/>
        <dbReference type="ChEBI" id="CHEBI:59789"/>
        <dbReference type="ChEBI" id="CHEBI:74411"/>
        <dbReference type="ChEBI" id="CHEBI:74449"/>
        <dbReference type="EC" id="2.1.1.223"/>
    </reaction>
</comment>
<comment type="caution">
    <text evidence="8">The sequence shown here is derived from an EMBL/GenBank/DDBJ whole genome shotgun (WGS) entry which is preliminary data.</text>
</comment>
<dbReference type="InterPro" id="IPR050210">
    <property type="entry name" value="tRNA_Adenine-N(6)_MTase"/>
</dbReference>
<dbReference type="EMBL" id="LNTY01000062">
    <property type="protein sequence ID" value="KXF79647.1"/>
    <property type="molecule type" value="Genomic_DNA"/>
</dbReference>
<dbReference type="InterPro" id="IPR022882">
    <property type="entry name" value="tRNA_adenine-N6_MeTrfase"/>
</dbReference>